<keyword evidence="2" id="KW-0812">Transmembrane</keyword>
<organism evidence="3">
    <name type="scientific">Cyprideis torosa</name>
    <dbReference type="NCBI Taxonomy" id="163714"/>
    <lineage>
        <taxon>Eukaryota</taxon>
        <taxon>Metazoa</taxon>
        <taxon>Ecdysozoa</taxon>
        <taxon>Arthropoda</taxon>
        <taxon>Crustacea</taxon>
        <taxon>Oligostraca</taxon>
        <taxon>Ostracoda</taxon>
        <taxon>Podocopa</taxon>
        <taxon>Podocopida</taxon>
        <taxon>Cytherocopina</taxon>
        <taxon>Cytheroidea</taxon>
        <taxon>Cytherideidae</taxon>
        <taxon>Cyprideis</taxon>
    </lineage>
</organism>
<feature type="compositionally biased region" description="Basic and acidic residues" evidence="1">
    <location>
        <begin position="7"/>
        <end position="27"/>
    </location>
</feature>
<dbReference type="EMBL" id="OB673359">
    <property type="protein sequence ID" value="CAD7235546.1"/>
    <property type="molecule type" value="Genomic_DNA"/>
</dbReference>
<proteinExistence type="predicted"/>
<reference evidence="3" key="1">
    <citation type="submission" date="2020-11" db="EMBL/GenBank/DDBJ databases">
        <authorList>
            <person name="Tran Van P."/>
        </authorList>
    </citation>
    <scope>NUCLEOTIDE SEQUENCE</scope>
</reference>
<dbReference type="AlphaFoldDB" id="A0A7R8WQW4"/>
<evidence type="ECO:0000256" key="2">
    <source>
        <dbReference type="SAM" id="Phobius"/>
    </source>
</evidence>
<evidence type="ECO:0000313" key="3">
    <source>
        <dbReference type="EMBL" id="CAD7235546.1"/>
    </source>
</evidence>
<feature type="non-terminal residue" evidence="3">
    <location>
        <position position="1"/>
    </location>
</feature>
<sequence>VSVKMENIQRAEKQGHVEAKTFLEGRSEANQNQEPVEERQPELVVVKDEDVGMESAEKHVKKNGEEEEEEEEKSGLDHHRHSHAHHGKDLEAVENVDDDKRGKGSSEHEGESLEEKTEEKRKKSHTEGSVHGSVAEASSGMVIFISVLTVLGTVISVLAITYAYFQYRRRR</sequence>
<feature type="compositionally biased region" description="Basic and acidic residues" evidence="1">
    <location>
        <begin position="98"/>
        <end position="128"/>
    </location>
</feature>
<gene>
    <name evidence="3" type="ORF">CTOB1V02_LOCUS13361</name>
</gene>
<name>A0A7R8WQW4_9CRUS</name>
<evidence type="ECO:0000256" key="1">
    <source>
        <dbReference type="SAM" id="MobiDB-lite"/>
    </source>
</evidence>
<feature type="compositionally biased region" description="Basic and acidic residues" evidence="1">
    <location>
        <begin position="36"/>
        <end position="64"/>
    </location>
</feature>
<feature type="region of interest" description="Disordered" evidence="1">
    <location>
        <begin position="1"/>
        <end position="132"/>
    </location>
</feature>
<accession>A0A7R8WQW4</accession>
<keyword evidence="2" id="KW-0472">Membrane</keyword>
<protein>
    <submittedName>
        <fullName evidence="3">Uncharacterized protein</fullName>
    </submittedName>
</protein>
<keyword evidence="2" id="KW-1133">Transmembrane helix</keyword>
<feature type="transmembrane region" description="Helical" evidence="2">
    <location>
        <begin position="141"/>
        <end position="165"/>
    </location>
</feature>